<dbReference type="CDD" id="cd07914">
    <property type="entry name" value="IGPD"/>
    <property type="match status" value="1"/>
</dbReference>
<evidence type="ECO:0000256" key="17">
    <source>
        <dbReference type="ARBA" id="ARBA00023242"/>
    </source>
</evidence>
<feature type="compositionally biased region" description="Low complexity" evidence="20">
    <location>
        <begin position="1105"/>
        <end position="1117"/>
    </location>
</feature>
<dbReference type="InterPro" id="IPR020568">
    <property type="entry name" value="Ribosomal_Su5_D2-typ_SF"/>
</dbReference>
<keyword evidence="18" id="KW-0687">Ribonucleoprotein</keyword>
<feature type="region of interest" description="Disordered" evidence="20">
    <location>
        <begin position="118"/>
        <end position="139"/>
    </location>
</feature>
<comment type="subcellular location">
    <subcellularLocation>
        <location evidence="3">Cytoplasm</location>
    </subcellularLocation>
    <subcellularLocation>
        <location evidence="2">Nucleus</location>
    </subcellularLocation>
</comment>
<dbReference type="HAMAP" id="MF_01315">
    <property type="entry name" value="Ribosomal_uS13"/>
    <property type="match status" value="1"/>
</dbReference>
<feature type="compositionally biased region" description="Basic and acidic residues" evidence="20">
    <location>
        <begin position="526"/>
        <end position="538"/>
    </location>
</feature>
<evidence type="ECO:0000256" key="9">
    <source>
        <dbReference type="ARBA" id="ARBA00022490"/>
    </source>
</evidence>
<evidence type="ECO:0000256" key="11">
    <source>
        <dbReference type="ARBA" id="ARBA00022723"/>
    </source>
</evidence>
<proteinExistence type="inferred from homology"/>
<evidence type="ECO:0000256" key="12">
    <source>
        <dbReference type="ARBA" id="ARBA00022771"/>
    </source>
</evidence>
<dbReference type="Gene3D" id="3.30.40.10">
    <property type="entry name" value="Zinc/RING finger domain, C3HC4 (zinc finger)"/>
    <property type="match status" value="1"/>
</dbReference>
<evidence type="ECO:0000256" key="6">
    <source>
        <dbReference type="ARBA" id="ARBA00008080"/>
    </source>
</evidence>
<dbReference type="GO" id="GO:0008270">
    <property type="term" value="F:zinc ion binding"/>
    <property type="evidence" value="ECO:0007669"/>
    <property type="project" value="UniProtKB-KW"/>
</dbReference>
<evidence type="ECO:0000313" key="22">
    <source>
        <dbReference type="EMBL" id="KAL3507875.1"/>
    </source>
</evidence>
<evidence type="ECO:0000256" key="20">
    <source>
        <dbReference type="SAM" id="MobiDB-lite"/>
    </source>
</evidence>
<evidence type="ECO:0000256" key="7">
    <source>
        <dbReference type="ARBA" id="ARBA00012075"/>
    </source>
</evidence>
<dbReference type="InterPro" id="IPR032308">
    <property type="entry name" value="TDBD"/>
</dbReference>
<comment type="caution">
    <text evidence="22">The sequence shown here is derived from an EMBL/GenBank/DDBJ whole genome shotgun (WGS) entry which is preliminary data.</text>
</comment>
<dbReference type="InterPro" id="IPR001892">
    <property type="entry name" value="Ribosomal_uS13"/>
</dbReference>
<dbReference type="FunFam" id="3.30.230.40:FF:000001">
    <property type="entry name" value="Imidazoleglycerol-phosphate dehydratase HisB"/>
    <property type="match status" value="1"/>
</dbReference>
<feature type="compositionally biased region" description="Polar residues" evidence="20">
    <location>
        <begin position="1138"/>
        <end position="1161"/>
    </location>
</feature>
<dbReference type="FunFam" id="4.10.910.10:FF:000002">
    <property type="entry name" value="40S ribosomal protein S18"/>
    <property type="match status" value="1"/>
</dbReference>
<dbReference type="EC" id="4.2.1.19" evidence="7"/>
<keyword evidence="16" id="KW-0456">Lyase</keyword>
<sequence length="1750" mass="193935">MHEMEESVRSGGVVKKKSSSGCLIIKKKAEVLGGGAGSSHNENKRARLINSDSGSSDESLEPVRRGVNDEIHNGPVVYGRRSEEERELRNGGIMESERKRGRLDLFDFDEYDEFDGKRMRNDYGEMGSGSSREFGGGSSRNMMVEKRSKMYFDRSGGGVSGRNKVVDYGGERRFATEDDEAHLPISLLRLKYAEESAEPIRLQGKNGVLKVMVNKKKNMDLSSRKRYGPQEVEIRKGSRSEDVVKKEPLVPPFYSDSKRPDKRIAFVEKEKSQLKLHSLGDKSNQAGDCGGVKSEPKLQKQMLGKSTKDRDHKSDGSDTSLKLAPPNSEPGSSKKAVKREAKGSSTTGNVTPVKSIEHKVSSPAETPVKGIDPKLKRSGSTEKQLLRERIREMLIKSGWKIDYRPRRNRDYLDAVYINPSGTAYWSIIKAYDALQKQLQDGDGGSKPDGVSSSFSPLSDDLINKLTRQTRKKIEEEMNKKRRVDGLSKNAKMASVKESTEDSDSDQNDEKLSSFIRQNGKPKKGRLHEVKSKSGDDLGDDFCRQKPEQEMAQKPFSVIQGRKSRKIGRCTLLVRSSEKGQNSESDGYVPYTGKRTLLAWLIDSGTVQLSEKVQYMNRRRTRAKLEGWITRDGIHCGCCSKILTVSKFELHAGSKLRQPFQNIILETGPSLLQCLIDTWNRQEESVRRDFYVVDVDGDDPDDDTCGICGDGGDLICCDGCPSTFHQNCLGIQMLPPGDWHCPNCTCKFCGAASGSPNENNVTSSELFMCILCEKKYHKSCSDGMVAPMANANNSIAFCGKKCQEIYDQLQKILGVKNELEAGFSWSLIQRTDLESDTASRGFPQRVECNSKLAVALCVMDECFLPIIDRRSGINLIHNVLYNCGANFSRLNYCGFFTVVLEKGDEIISAASIRIHGPQLAEMPFIGTRNIYRRQGMCRRLLSAIESVLCSLKVEKLIIPAIAEHMHTWTVVFGFKQLQDLDRKEMKSMNMLVFPGTDMLQKQLLKQEIPNGVKGFHSKDNLLQSPSSVEKPDESSQKQEMNIPCGVGSLCKNKVIDKAETDPVSSASTVHSNDRAVAGASEAADESAVQISSNDIGESQPVKDIGESSGSLKCSSPSGAAADPPEIESSVLDSPAKDNIPSSANNVASDSPEVNAQVSSSGSIVDFPGKISENMVEDADENQNPVSVAIHDNDGNCIPSSTNDLPSEAHKMNAHEVNAQVSSSGSILDFPGKTSENMVEDADENQNPGSVATVHDSDENCIQNHRVQQPTVVEIQREFHTYSEASSDTEFVPDQGNIDASGKGSDGAVSEPVAGSVTVETIPNSFPETSSQNDKEKAFSKQNFASDPLHFTGRVGEVKRVAKETNVFVKVNLDGDGVAGNSTGIPFLDHIMLDANYLIDDYHTNEDVALALGTALLEAVRDRKGINRFGDFSAPLDEALIHVALGLSGRPRLSFDQQIPIERVGTYDTQLVEHFFQLLVNTSRMTLHIWQLAGKNSHHIIEATFKAFARALRQATEYDSRGLRRSVPRFCLFTCLDVSFIYQKLYNLVFLANKEKVGKNLDSVNRELQPSKANPSPQRNSSFFCLRAAQKKKLHAETLIMSVVANEEFQHILRIQNTNVDGKQKVMFALTSIKGIGRRFANIVCKKADVDMNKRAGELSAAEIDNLMTIVANPRQFKIPDWFLNRQKDYKDGKYSQVVSNALDMKLRDDLERLKKIRNHRGLRHYWGLRVRGQHTKTTGRRGKTVGVSKKR</sequence>
<feature type="compositionally biased region" description="Basic and acidic residues" evidence="20">
    <location>
        <begin position="232"/>
        <end position="248"/>
    </location>
</feature>
<evidence type="ECO:0000256" key="13">
    <source>
        <dbReference type="ARBA" id="ARBA00022833"/>
    </source>
</evidence>
<dbReference type="PANTHER" id="PTHR46309:SF1">
    <property type="entry name" value="PHD FINGER PROTEIN 12"/>
    <property type="match status" value="1"/>
</dbReference>
<evidence type="ECO:0000256" key="5">
    <source>
        <dbReference type="ARBA" id="ARBA00007481"/>
    </source>
</evidence>
<feature type="region of interest" description="Disordered" evidence="20">
    <location>
        <begin position="1059"/>
        <end position="1163"/>
    </location>
</feature>
<dbReference type="InterPro" id="IPR019787">
    <property type="entry name" value="Znf_PHD-finger"/>
</dbReference>
<dbReference type="Pfam" id="PF00416">
    <property type="entry name" value="Ribosomal_S13"/>
    <property type="match status" value="1"/>
</dbReference>
<dbReference type="PROSITE" id="PS50159">
    <property type="entry name" value="RIBOSOMAL_S13_2"/>
    <property type="match status" value="1"/>
</dbReference>
<dbReference type="Pfam" id="PF16135">
    <property type="entry name" value="TDBD"/>
    <property type="match status" value="1"/>
</dbReference>
<feature type="region of interest" description="Disordered" evidence="20">
    <location>
        <begin position="220"/>
        <end position="383"/>
    </location>
</feature>
<evidence type="ECO:0000256" key="14">
    <source>
        <dbReference type="ARBA" id="ARBA00022980"/>
    </source>
</evidence>
<accession>A0ABD2YKG8</accession>
<comment type="pathway">
    <text evidence="4">Amino-acid biosynthesis; L-histidine biosynthesis; L-histidine from 5-phospho-alpha-D-ribose 1-diphosphate: step 6/9.</text>
</comment>
<dbReference type="Pfam" id="PF00475">
    <property type="entry name" value="IGPD"/>
    <property type="match status" value="1"/>
</dbReference>
<keyword evidence="13" id="KW-0862">Zinc</keyword>
<keyword evidence="23" id="KW-1185">Reference proteome</keyword>
<dbReference type="Pfam" id="PF22970">
    <property type="entry name" value="DUF7028"/>
    <property type="match status" value="1"/>
</dbReference>
<dbReference type="Pfam" id="PF23209">
    <property type="entry name" value="IDM1_C"/>
    <property type="match status" value="1"/>
</dbReference>
<dbReference type="CDD" id="cd15532">
    <property type="entry name" value="PHD2_CHD_II"/>
    <property type="match status" value="1"/>
</dbReference>
<dbReference type="SUPFAM" id="SSF54211">
    <property type="entry name" value="Ribosomal protein S5 domain 2-like"/>
    <property type="match status" value="2"/>
</dbReference>
<feature type="compositionally biased region" description="Basic and acidic residues" evidence="20">
    <location>
        <begin position="306"/>
        <end position="316"/>
    </location>
</feature>
<dbReference type="PROSITE" id="PS50016">
    <property type="entry name" value="ZF_PHD_2"/>
    <property type="match status" value="1"/>
</dbReference>
<evidence type="ECO:0000313" key="23">
    <source>
        <dbReference type="Proteomes" id="UP001630127"/>
    </source>
</evidence>
<keyword evidence="15" id="KW-0368">Histidine biosynthesis</keyword>
<dbReference type="PANTHER" id="PTHR46309">
    <property type="entry name" value="PHD FINGER PROTEIN 12"/>
    <property type="match status" value="1"/>
</dbReference>
<feature type="compositionally biased region" description="Polar residues" evidence="20">
    <location>
        <begin position="343"/>
        <end position="352"/>
    </location>
</feature>
<dbReference type="InterPro" id="IPR027437">
    <property type="entry name" value="Rbsml_uS13_C"/>
</dbReference>
<feature type="compositionally biased region" description="Basic and acidic residues" evidence="20">
    <location>
        <begin position="61"/>
        <end position="72"/>
    </location>
</feature>
<evidence type="ECO:0000256" key="4">
    <source>
        <dbReference type="ARBA" id="ARBA00005047"/>
    </source>
</evidence>
<dbReference type="HAMAP" id="MF_00076">
    <property type="entry name" value="HisB"/>
    <property type="match status" value="1"/>
</dbReference>
<dbReference type="GO" id="GO:0000105">
    <property type="term" value="P:L-histidine biosynthetic process"/>
    <property type="evidence" value="ECO:0007669"/>
    <property type="project" value="UniProtKB-KW"/>
</dbReference>
<feature type="region of interest" description="Disordered" evidence="20">
    <location>
        <begin position="1014"/>
        <end position="1041"/>
    </location>
</feature>
<dbReference type="InterPro" id="IPR038494">
    <property type="entry name" value="IGPD_sf"/>
</dbReference>
<dbReference type="Pfam" id="PF00628">
    <property type="entry name" value="PHD"/>
    <property type="match status" value="1"/>
</dbReference>
<keyword evidence="17" id="KW-0539">Nucleus</keyword>
<feature type="region of interest" description="Disordered" evidence="20">
    <location>
        <begin position="438"/>
        <end position="538"/>
    </location>
</feature>
<dbReference type="SUPFAM" id="SSF57903">
    <property type="entry name" value="FYVE/PHD zinc finger"/>
    <property type="match status" value="1"/>
</dbReference>
<feature type="compositionally biased region" description="Basic and acidic residues" evidence="20">
    <location>
        <begin position="80"/>
        <end position="92"/>
    </location>
</feature>
<feature type="compositionally biased region" description="Basic and acidic residues" evidence="20">
    <location>
        <begin position="256"/>
        <end position="273"/>
    </location>
</feature>
<comment type="similarity">
    <text evidence="6">Belongs to the universal ribosomal protein uS13 family.</text>
</comment>
<evidence type="ECO:0000256" key="3">
    <source>
        <dbReference type="ARBA" id="ARBA00004496"/>
    </source>
</evidence>
<evidence type="ECO:0000256" key="16">
    <source>
        <dbReference type="ARBA" id="ARBA00023239"/>
    </source>
</evidence>
<comment type="catalytic activity">
    <reaction evidence="1">
        <text>D-erythro-1-(imidazol-4-yl)glycerol 3-phosphate = 3-(imidazol-4-yl)-2-oxopropyl phosphate + H2O</text>
        <dbReference type="Rhea" id="RHEA:11040"/>
        <dbReference type="ChEBI" id="CHEBI:15377"/>
        <dbReference type="ChEBI" id="CHEBI:57766"/>
        <dbReference type="ChEBI" id="CHEBI:58278"/>
        <dbReference type="EC" id="4.2.1.19"/>
    </reaction>
</comment>
<dbReference type="InterPro" id="IPR056511">
    <property type="entry name" value="IDM1_C"/>
</dbReference>
<dbReference type="InterPro" id="IPR018269">
    <property type="entry name" value="Ribosomal_uS13_CS"/>
</dbReference>
<dbReference type="InterPro" id="IPR042163">
    <property type="entry name" value="PHF12"/>
</dbReference>
<feature type="region of interest" description="Disordered" evidence="20">
    <location>
        <begin position="33"/>
        <end position="92"/>
    </location>
</feature>
<dbReference type="GO" id="GO:0004424">
    <property type="term" value="F:imidazoleglycerol-phosphate dehydratase activity"/>
    <property type="evidence" value="ECO:0007669"/>
    <property type="project" value="UniProtKB-EC"/>
</dbReference>
<dbReference type="GO" id="GO:0005840">
    <property type="term" value="C:ribosome"/>
    <property type="evidence" value="ECO:0007669"/>
    <property type="project" value="UniProtKB-KW"/>
</dbReference>
<keyword evidence="14" id="KW-0689">Ribosomal protein</keyword>
<dbReference type="PROSITE" id="PS00955">
    <property type="entry name" value="IGP_DEHYDRATASE_2"/>
    <property type="match status" value="1"/>
</dbReference>
<evidence type="ECO:0000259" key="21">
    <source>
        <dbReference type="PROSITE" id="PS50016"/>
    </source>
</evidence>
<evidence type="ECO:0000256" key="19">
    <source>
        <dbReference type="PROSITE-ProRule" id="PRU00146"/>
    </source>
</evidence>
<name>A0ABD2YKG8_9GENT</name>
<dbReference type="SUPFAM" id="SSF46946">
    <property type="entry name" value="S13-like H2TH domain"/>
    <property type="match status" value="1"/>
</dbReference>
<reference evidence="22 23" key="1">
    <citation type="submission" date="2024-11" db="EMBL/GenBank/DDBJ databases">
        <title>A near-complete genome assembly of Cinchona calisaya.</title>
        <authorList>
            <person name="Lian D.C."/>
            <person name="Zhao X.W."/>
            <person name="Wei L."/>
        </authorList>
    </citation>
    <scope>NUCLEOTIDE SEQUENCE [LARGE SCALE GENOMIC DNA]</scope>
    <source>
        <tissue evidence="22">Nenye</tissue>
    </source>
</reference>
<protein>
    <recommendedName>
        <fullName evidence="8">Imidazoleglycerol-phosphate dehydratase</fullName>
        <ecNumber evidence="7">4.2.1.19</ecNumber>
    </recommendedName>
</protein>
<dbReference type="InterPro" id="IPR020565">
    <property type="entry name" value="ImidazoleglycerP_deHydtase_CS"/>
</dbReference>
<dbReference type="InterPro" id="IPR011011">
    <property type="entry name" value="Znf_FYVE_PHD"/>
</dbReference>
<dbReference type="GO" id="GO:1990904">
    <property type="term" value="C:ribonucleoprotein complex"/>
    <property type="evidence" value="ECO:0007669"/>
    <property type="project" value="UniProtKB-KW"/>
</dbReference>
<keyword evidence="10" id="KW-0028">Amino-acid biosynthesis</keyword>
<comment type="similarity">
    <text evidence="5">Belongs to the imidazoleglycerol-phosphate dehydratase family.</text>
</comment>
<evidence type="ECO:0000256" key="18">
    <source>
        <dbReference type="ARBA" id="ARBA00023274"/>
    </source>
</evidence>
<dbReference type="Proteomes" id="UP001630127">
    <property type="component" value="Unassembled WGS sequence"/>
</dbReference>
<dbReference type="InterPro" id="IPR016181">
    <property type="entry name" value="Acyl_CoA_acyltransferase"/>
</dbReference>
<dbReference type="SMART" id="SM00249">
    <property type="entry name" value="PHD"/>
    <property type="match status" value="2"/>
</dbReference>
<dbReference type="NCBIfam" id="NF003140">
    <property type="entry name" value="PRK04053.1"/>
    <property type="match status" value="1"/>
</dbReference>
<dbReference type="PROSITE" id="PS00646">
    <property type="entry name" value="RIBOSOMAL_S13_1"/>
    <property type="match status" value="1"/>
</dbReference>
<organism evidence="22 23">
    <name type="scientific">Cinchona calisaya</name>
    <dbReference type="NCBI Taxonomy" id="153742"/>
    <lineage>
        <taxon>Eukaryota</taxon>
        <taxon>Viridiplantae</taxon>
        <taxon>Streptophyta</taxon>
        <taxon>Embryophyta</taxon>
        <taxon>Tracheophyta</taxon>
        <taxon>Spermatophyta</taxon>
        <taxon>Magnoliopsida</taxon>
        <taxon>eudicotyledons</taxon>
        <taxon>Gunneridae</taxon>
        <taxon>Pentapetalae</taxon>
        <taxon>asterids</taxon>
        <taxon>lamiids</taxon>
        <taxon>Gentianales</taxon>
        <taxon>Rubiaceae</taxon>
        <taxon>Cinchonoideae</taxon>
        <taxon>Cinchoneae</taxon>
        <taxon>Cinchona</taxon>
    </lineage>
</organism>
<feature type="compositionally biased region" description="Low complexity" evidence="20">
    <location>
        <begin position="124"/>
        <end position="133"/>
    </location>
</feature>
<dbReference type="InterPro" id="IPR010979">
    <property type="entry name" value="Ribosomal_uS13-like_H2TH"/>
</dbReference>
<dbReference type="Gene3D" id="3.30.230.40">
    <property type="entry name" value="Imidazole glycerol phosphate dehydratase, domain 1"/>
    <property type="match status" value="2"/>
</dbReference>
<feature type="domain" description="PHD-type" evidence="21">
    <location>
        <begin position="701"/>
        <end position="746"/>
    </location>
</feature>
<dbReference type="InterPro" id="IPR013083">
    <property type="entry name" value="Znf_RING/FYVE/PHD"/>
</dbReference>
<evidence type="ECO:0000256" key="10">
    <source>
        <dbReference type="ARBA" id="ARBA00022605"/>
    </source>
</evidence>
<dbReference type="FunFam" id="1.10.8.50:FF:000002">
    <property type="entry name" value="40S ribosomal protein S18"/>
    <property type="match status" value="1"/>
</dbReference>
<dbReference type="EMBL" id="JBJUIK010000013">
    <property type="protein sequence ID" value="KAL3507875.1"/>
    <property type="molecule type" value="Genomic_DNA"/>
</dbReference>
<evidence type="ECO:0000256" key="2">
    <source>
        <dbReference type="ARBA" id="ARBA00004123"/>
    </source>
</evidence>
<evidence type="ECO:0000256" key="15">
    <source>
        <dbReference type="ARBA" id="ARBA00023102"/>
    </source>
</evidence>
<gene>
    <name evidence="22" type="ORF">ACH5RR_033257</name>
</gene>
<dbReference type="Gene3D" id="1.10.8.50">
    <property type="match status" value="1"/>
</dbReference>
<evidence type="ECO:0000256" key="8">
    <source>
        <dbReference type="ARBA" id="ARBA00016664"/>
    </source>
</evidence>
<dbReference type="GO" id="GO:0005634">
    <property type="term" value="C:nucleus"/>
    <property type="evidence" value="ECO:0007669"/>
    <property type="project" value="UniProtKB-SubCell"/>
</dbReference>
<dbReference type="SUPFAM" id="SSF55729">
    <property type="entry name" value="Acyl-CoA N-acyltransferases (Nat)"/>
    <property type="match status" value="1"/>
</dbReference>
<keyword evidence="12 19" id="KW-0863">Zinc-finger</keyword>
<dbReference type="InterPro" id="IPR000807">
    <property type="entry name" value="ImidazoleglycerolP_deHydtase"/>
</dbReference>
<keyword evidence="9" id="KW-0963">Cytoplasm</keyword>
<dbReference type="Gene3D" id="4.10.910.10">
    <property type="entry name" value="30s ribosomal protein s13, domain 2"/>
    <property type="match status" value="1"/>
</dbReference>
<keyword evidence="11" id="KW-0479">Metal-binding</keyword>
<dbReference type="GO" id="GO:0005737">
    <property type="term" value="C:cytoplasm"/>
    <property type="evidence" value="ECO:0007669"/>
    <property type="project" value="UniProtKB-SubCell"/>
</dbReference>
<dbReference type="InterPro" id="IPR054292">
    <property type="entry name" value="DUF7028"/>
</dbReference>
<evidence type="ECO:0000256" key="1">
    <source>
        <dbReference type="ARBA" id="ARBA00001723"/>
    </source>
</evidence>
<dbReference type="InterPro" id="IPR001965">
    <property type="entry name" value="Znf_PHD"/>
</dbReference>